<keyword evidence="5" id="KW-1185">Reference proteome</keyword>
<sequence length="248" mass="26785">MSTSPDPNDQKNISLPAPSASRLLTSFTTFLTLTLHTLLYHRHLYPPETFLTARAYNLPVHQSRHPGVCTWIADAVTAVGAQLRRAAVERVVLAVHAPGQFRVLERWVIDVARFPEWGSITGGSAEGANGADPGGEDDGLVNWTDVNEALRGALRRIAYAAEKMAAPPQGCTFTLAVELRDEASAPIGHPQDWIPSQPSLQPSSKKQAQKQPATVAGPRATPIRSVQAGPLFFECWVEQPDGDEPKGG</sequence>
<dbReference type="InterPro" id="IPR003511">
    <property type="entry name" value="HORMA_dom"/>
</dbReference>
<dbReference type="EMBL" id="JPKY01000036">
    <property type="protein sequence ID" value="KFH45204.1"/>
    <property type="molecule type" value="Genomic_DNA"/>
</dbReference>
<dbReference type="PANTHER" id="PTHR11842">
    <property type="entry name" value="MITOTIC SPINDLE ASSEMBLY CHECKPOINT PROTEIN MAD2"/>
    <property type="match status" value="1"/>
</dbReference>
<evidence type="ECO:0000256" key="2">
    <source>
        <dbReference type="SAM" id="MobiDB-lite"/>
    </source>
</evidence>
<dbReference type="GO" id="GO:0016035">
    <property type="term" value="C:zeta DNA polymerase complex"/>
    <property type="evidence" value="ECO:0007669"/>
    <property type="project" value="TreeGrafter"/>
</dbReference>
<feature type="domain" description="HORMA" evidence="3">
    <location>
        <begin position="21"/>
        <end position="237"/>
    </location>
</feature>
<evidence type="ECO:0000259" key="3">
    <source>
        <dbReference type="PROSITE" id="PS50815"/>
    </source>
</evidence>
<name>A0A086T772_HAPC1</name>
<protein>
    <submittedName>
        <fullName evidence="4">DNA polymerase zeta processivity subunit-like protein</fullName>
    </submittedName>
</protein>
<proteinExistence type="inferred from homology"/>
<dbReference type="Gene3D" id="3.30.900.10">
    <property type="entry name" value="HORMA domain"/>
    <property type="match status" value="1"/>
</dbReference>
<dbReference type="InterPro" id="IPR045091">
    <property type="entry name" value="Mad2-like"/>
</dbReference>
<dbReference type="SUPFAM" id="SSF56019">
    <property type="entry name" value="The spindle assembly checkpoint protein mad2"/>
    <property type="match status" value="1"/>
</dbReference>
<gene>
    <name evidence="4" type="ORF">ACRE_040150</name>
</gene>
<evidence type="ECO:0000256" key="1">
    <source>
        <dbReference type="ARBA" id="ARBA00010348"/>
    </source>
</evidence>
<comment type="caution">
    <text evidence="4">The sequence shown here is derived from an EMBL/GenBank/DDBJ whole genome shotgun (WGS) entry which is preliminary data.</text>
</comment>
<feature type="region of interest" description="Disordered" evidence="2">
    <location>
        <begin position="186"/>
        <end position="223"/>
    </location>
</feature>
<dbReference type="PANTHER" id="PTHR11842:SF10">
    <property type="entry name" value="MITOTIC SPINDLE ASSEMBLY CHECKPOINT PROTEIN MAD2B"/>
    <property type="match status" value="1"/>
</dbReference>
<accession>A0A086T772</accession>
<reference evidence="5" key="1">
    <citation type="journal article" date="2014" name="Genome Announc.">
        <title>Genome sequence and annotation of Acremonium chrysogenum, producer of the beta-lactam antibiotic cephalosporin C.</title>
        <authorList>
            <person name="Terfehr D."/>
            <person name="Dahlmann T.A."/>
            <person name="Specht T."/>
            <person name="Zadra I."/>
            <person name="Kuernsteiner H."/>
            <person name="Kueck U."/>
        </authorList>
    </citation>
    <scope>NUCLEOTIDE SEQUENCE [LARGE SCALE GENOMIC DNA]</scope>
    <source>
        <strain evidence="5">ATCC 11550 / CBS 779.69 / DSM 880 / IAM 14645 / JCM 23072 / IMI 49137</strain>
    </source>
</reference>
<dbReference type="Proteomes" id="UP000029964">
    <property type="component" value="Unassembled WGS sequence"/>
</dbReference>
<dbReference type="HOGENOM" id="CLU_050394_1_1_1"/>
<feature type="compositionally biased region" description="Low complexity" evidence="2">
    <location>
        <begin position="195"/>
        <end position="213"/>
    </location>
</feature>
<evidence type="ECO:0000313" key="5">
    <source>
        <dbReference type="Proteomes" id="UP000029964"/>
    </source>
</evidence>
<dbReference type="AlphaFoldDB" id="A0A086T772"/>
<comment type="similarity">
    <text evidence="1">Belongs to the MAD2 family.</text>
</comment>
<evidence type="ECO:0000313" key="4">
    <source>
        <dbReference type="EMBL" id="KFH45204.1"/>
    </source>
</evidence>
<dbReference type="Pfam" id="PF02301">
    <property type="entry name" value="HORMA"/>
    <property type="match status" value="1"/>
</dbReference>
<dbReference type="OrthoDB" id="21254at2759"/>
<dbReference type="InterPro" id="IPR036570">
    <property type="entry name" value="HORMA_dom_sf"/>
</dbReference>
<dbReference type="STRING" id="857340.A0A086T772"/>
<dbReference type="PROSITE" id="PS50815">
    <property type="entry name" value="HORMA"/>
    <property type="match status" value="1"/>
</dbReference>
<organism evidence="4 5">
    <name type="scientific">Hapsidospora chrysogenum (strain ATCC 11550 / CBS 779.69 / DSM 880 / IAM 14645 / JCM 23072 / IMI 49137)</name>
    <name type="common">Acremonium chrysogenum</name>
    <dbReference type="NCBI Taxonomy" id="857340"/>
    <lineage>
        <taxon>Eukaryota</taxon>
        <taxon>Fungi</taxon>
        <taxon>Dikarya</taxon>
        <taxon>Ascomycota</taxon>
        <taxon>Pezizomycotina</taxon>
        <taxon>Sordariomycetes</taxon>
        <taxon>Hypocreomycetidae</taxon>
        <taxon>Hypocreales</taxon>
        <taxon>Bionectriaceae</taxon>
        <taxon>Hapsidospora</taxon>
    </lineage>
</organism>